<keyword evidence="4" id="KW-0597">Phosphoprotein</keyword>
<dbReference type="CDD" id="cd00075">
    <property type="entry name" value="HATPase"/>
    <property type="match status" value="1"/>
</dbReference>
<evidence type="ECO:0000256" key="7">
    <source>
        <dbReference type="ARBA" id="ARBA00022777"/>
    </source>
</evidence>
<feature type="domain" description="HAMP" evidence="13">
    <location>
        <begin position="182"/>
        <end position="235"/>
    </location>
</feature>
<protein>
    <recommendedName>
        <fullName evidence="3">histidine kinase</fullName>
        <ecNumber evidence="3">2.7.13.3</ecNumber>
    </recommendedName>
</protein>
<dbReference type="Pfam" id="PF02518">
    <property type="entry name" value="HATPase_c"/>
    <property type="match status" value="1"/>
</dbReference>
<reference evidence="14 15" key="1">
    <citation type="submission" date="2018-03" db="EMBL/GenBank/DDBJ databases">
        <title>Genome sequencing of Melaminivora sp.</title>
        <authorList>
            <person name="Kim S.-J."/>
            <person name="Heo J."/>
            <person name="Ahn J.-H."/>
            <person name="Kwon S.-W."/>
        </authorList>
    </citation>
    <scope>NUCLEOTIDE SEQUENCE [LARGE SCALE GENOMIC DNA]</scope>
    <source>
        <strain evidence="14 15">SC2-9</strain>
    </source>
</reference>
<evidence type="ECO:0000256" key="5">
    <source>
        <dbReference type="ARBA" id="ARBA00022679"/>
    </source>
</evidence>
<dbReference type="SUPFAM" id="SSF158472">
    <property type="entry name" value="HAMP domain-like"/>
    <property type="match status" value="1"/>
</dbReference>
<evidence type="ECO:0000313" key="14">
    <source>
        <dbReference type="EMBL" id="AVO48617.1"/>
    </source>
</evidence>
<gene>
    <name evidence="14" type="ORF">C6568_04535</name>
</gene>
<dbReference type="Gene3D" id="3.30.565.10">
    <property type="entry name" value="Histidine kinase-like ATPase, C-terminal domain"/>
    <property type="match status" value="1"/>
</dbReference>
<keyword evidence="15" id="KW-1185">Reference proteome</keyword>
<keyword evidence="6 11" id="KW-0812">Transmembrane</keyword>
<dbReference type="PANTHER" id="PTHR45436">
    <property type="entry name" value="SENSOR HISTIDINE KINASE YKOH"/>
    <property type="match status" value="1"/>
</dbReference>
<dbReference type="Gene3D" id="1.10.287.130">
    <property type="match status" value="1"/>
</dbReference>
<dbReference type="PANTHER" id="PTHR45436:SF8">
    <property type="entry name" value="HISTIDINE KINASE"/>
    <property type="match status" value="1"/>
</dbReference>
<dbReference type="EMBL" id="CP027667">
    <property type="protein sequence ID" value="AVO48617.1"/>
    <property type="molecule type" value="Genomic_DNA"/>
</dbReference>
<evidence type="ECO:0000259" key="13">
    <source>
        <dbReference type="PROSITE" id="PS50885"/>
    </source>
</evidence>
<dbReference type="SMART" id="SM00387">
    <property type="entry name" value="HATPase_c"/>
    <property type="match status" value="1"/>
</dbReference>
<sequence>MHWLRALWASTGFRLAAHVALLVSLTILATLAVVYLQTVGVMQQRMARAVALDMQRLTQRFDQGGVTALAAAIESSRARGLAEGDELHLLLDAAGHRLAGNIEPFAAELPRRDATLQRPVLLRGRSVAAYLQLRRLADGSVLVVGRDMRDQQAVESLVMQASLAAMLVSAFLLIGGIFIFRQRLERAVSGIRQTAERIGAGQLQARVAVDDEPDEFALLSQDINRMLDRMQALMDGVRHVSDTIAHNLRTPLTRVLLRLQRHASQPSDDATLRAVLQDSAADLQELAATFEKLLRIAEAEAGTRRMPFETVDMQTIARDVCELYQPLAEDAGQTLVHEDGLPALVQGDASLLASAVANLVDNALKHGGAATRVTLRVRHQGGRLGLIVQDDGPGVPQHELTRLGLRFHRLNAEVPGQGLGLASVRAIAALHGGALRLEDGAPGLRAILELPQPAPA</sequence>
<comment type="subcellular location">
    <subcellularLocation>
        <location evidence="2">Membrane</location>
    </subcellularLocation>
</comment>
<dbReference type="SMART" id="SM00304">
    <property type="entry name" value="HAMP"/>
    <property type="match status" value="1"/>
</dbReference>
<dbReference type="GO" id="GO:0000155">
    <property type="term" value="F:phosphorelay sensor kinase activity"/>
    <property type="evidence" value="ECO:0007669"/>
    <property type="project" value="InterPro"/>
</dbReference>
<dbReference type="InterPro" id="IPR003594">
    <property type="entry name" value="HATPase_dom"/>
</dbReference>
<feature type="domain" description="Histidine kinase" evidence="12">
    <location>
        <begin position="243"/>
        <end position="454"/>
    </location>
</feature>
<organism evidence="14 15">
    <name type="scientific">Melaminivora suipulveris</name>
    <dbReference type="NCBI Taxonomy" id="2109913"/>
    <lineage>
        <taxon>Bacteria</taxon>
        <taxon>Pseudomonadati</taxon>
        <taxon>Pseudomonadota</taxon>
        <taxon>Betaproteobacteria</taxon>
        <taxon>Burkholderiales</taxon>
        <taxon>Comamonadaceae</taxon>
        <taxon>Melaminivora</taxon>
    </lineage>
</organism>
<evidence type="ECO:0000256" key="2">
    <source>
        <dbReference type="ARBA" id="ARBA00004370"/>
    </source>
</evidence>
<dbReference type="OrthoDB" id="9806130at2"/>
<keyword evidence="9" id="KW-0902">Two-component regulatory system</keyword>
<feature type="transmembrane region" description="Helical" evidence="11">
    <location>
        <begin position="15"/>
        <end position="36"/>
    </location>
</feature>
<dbReference type="SUPFAM" id="SSF47384">
    <property type="entry name" value="Homodimeric domain of signal transducing histidine kinase"/>
    <property type="match status" value="1"/>
</dbReference>
<dbReference type="KEGG" id="mela:C6568_04535"/>
<keyword evidence="5" id="KW-0808">Transferase</keyword>
<dbReference type="RefSeq" id="WP_106683097.1">
    <property type="nucleotide sequence ID" value="NZ_CP027667.1"/>
</dbReference>
<evidence type="ECO:0000256" key="10">
    <source>
        <dbReference type="ARBA" id="ARBA00023136"/>
    </source>
</evidence>
<dbReference type="InterPro" id="IPR005467">
    <property type="entry name" value="His_kinase_dom"/>
</dbReference>
<proteinExistence type="predicted"/>
<evidence type="ECO:0000313" key="15">
    <source>
        <dbReference type="Proteomes" id="UP000237925"/>
    </source>
</evidence>
<evidence type="ECO:0000256" key="6">
    <source>
        <dbReference type="ARBA" id="ARBA00022692"/>
    </source>
</evidence>
<keyword evidence="10 11" id="KW-0472">Membrane</keyword>
<evidence type="ECO:0000256" key="8">
    <source>
        <dbReference type="ARBA" id="ARBA00022989"/>
    </source>
</evidence>
<dbReference type="PROSITE" id="PS50109">
    <property type="entry name" value="HIS_KIN"/>
    <property type="match status" value="1"/>
</dbReference>
<keyword evidence="7 14" id="KW-0418">Kinase</keyword>
<dbReference type="EC" id="2.7.13.3" evidence="3"/>
<dbReference type="SUPFAM" id="SSF55874">
    <property type="entry name" value="ATPase domain of HSP90 chaperone/DNA topoisomerase II/histidine kinase"/>
    <property type="match status" value="1"/>
</dbReference>
<dbReference type="GO" id="GO:0005886">
    <property type="term" value="C:plasma membrane"/>
    <property type="evidence" value="ECO:0007669"/>
    <property type="project" value="TreeGrafter"/>
</dbReference>
<evidence type="ECO:0000256" key="1">
    <source>
        <dbReference type="ARBA" id="ARBA00000085"/>
    </source>
</evidence>
<dbReference type="Pfam" id="PF00672">
    <property type="entry name" value="HAMP"/>
    <property type="match status" value="1"/>
</dbReference>
<dbReference type="InterPro" id="IPR036890">
    <property type="entry name" value="HATPase_C_sf"/>
</dbReference>
<dbReference type="Proteomes" id="UP000237925">
    <property type="component" value="Chromosome"/>
</dbReference>
<feature type="transmembrane region" description="Helical" evidence="11">
    <location>
        <begin position="157"/>
        <end position="180"/>
    </location>
</feature>
<dbReference type="InterPro" id="IPR050428">
    <property type="entry name" value="TCS_sensor_his_kinase"/>
</dbReference>
<evidence type="ECO:0000256" key="4">
    <source>
        <dbReference type="ARBA" id="ARBA00022553"/>
    </source>
</evidence>
<dbReference type="InterPro" id="IPR036097">
    <property type="entry name" value="HisK_dim/P_sf"/>
</dbReference>
<dbReference type="Gene3D" id="6.10.340.10">
    <property type="match status" value="1"/>
</dbReference>
<name>A0A2R3QAF4_9BURK</name>
<dbReference type="AlphaFoldDB" id="A0A2R3QAF4"/>
<dbReference type="InterPro" id="IPR003660">
    <property type="entry name" value="HAMP_dom"/>
</dbReference>
<dbReference type="InterPro" id="IPR004358">
    <property type="entry name" value="Sig_transdc_His_kin-like_C"/>
</dbReference>
<dbReference type="PRINTS" id="PR00344">
    <property type="entry name" value="BCTRLSENSOR"/>
</dbReference>
<evidence type="ECO:0000256" key="11">
    <source>
        <dbReference type="SAM" id="Phobius"/>
    </source>
</evidence>
<evidence type="ECO:0000256" key="9">
    <source>
        <dbReference type="ARBA" id="ARBA00023012"/>
    </source>
</evidence>
<accession>A0A2R3QAF4</accession>
<evidence type="ECO:0000259" key="12">
    <source>
        <dbReference type="PROSITE" id="PS50109"/>
    </source>
</evidence>
<evidence type="ECO:0000256" key="3">
    <source>
        <dbReference type="ARBA" id="ARBA00012438"/>
    </source>
</evidence>
<keyword evidence="8 11" id="KW-1133">Transmembrane helix</keyword>
<dbReference type="PROSITE" id="PS50885">
    <property type="entry name" value="HAMP"/>
    <property type="match status" value="1"/>
</dbReference>
<comment type="catalytic activity">
    <reaction evidence="1">
        <text>ATP + protein L-histidine = ADP + protein N-phospho-L-histidine.</text>
        <dbReference type="EC" id="2.7.13.3"/>
    </reaction>
</comment>
<dbReference type="CDD" id="cd06225">
    <property type="entry name" value="HAMP"/>
    <property type="match status" value="1"/>
</dbReference>